<comment type="similarity">
    <text evidence="1">Belongs to the thioesterase family.</text>
</comment>
<name>A0A0M0K9F3_9EUKA</name>
<dbReference type="PANTHER" id="PTHR11487:SF0">
    <property type="entry name" value="S-ACYL FATTY ACID SYNTHASE THIOESTERASE, MEDIUM CHAIN"/>
    <property type="match status" value="1"/>
</dbReference>
<dbReference type="InterPro" id="IPR012223">
    <property type="entry name" value="TEII"/>
</dbReference>
<organism evidence="3 4">
    <name type="scientific">Chrysochromulina tobinii</name>
    <dbReference type="NCBI Taxonomy" id="1460289"/>
    <lineage>
        <taxon>Eukaryota</taxon>
        <taxon>Haptista</taxon>
        <taxon>Haptophyta</taxon>
        <taxon>Prymnesiophyceae</taxon>
        <taxon>Prymnesiales</taxon>
        <taxon>Chrysochromulinaceae</taxon>
        <taxon>Chrysochromulina</taxon>
    </lineage>
</organism>
<gene>
    <name evidence="3" type="ORF">Ctob_010000</name>
</gene>
<reference evidence="4" key="1">
    <citation type="journal article" date="2015" name="PLoS Genet.">
        <title>Genome Sequence and Transcriptome Analyses of Chrysochromulina tobin: Metabolic Tools for Enhanced Algal Fitness in the Prominent Order Prymnesiales (Haptophyceae).</title>
        <authorList>
            <person name="Hovde B.T."/>
            <person name="Deodato C.R."/>
            <person name="Hunsperger H.M."/>
            <person name="Ryken S.A."/>
            <person name="Yost W."/>
            <person name="Jha R.K."/>
            <person name="Patterson J."/>
            <person name="Monnat R.J. Jr."/>
            <person name="Barlow S.B."/>
            <person name="Starkenburg S.R."/>
            <person name="Cattolico R.A."/>
        </authorList>
    </citation>
    <scope>NUCLEOTIDE SEQUENCE</scope>
    <source>
        <strain evidence="4">CCMP291</strain>
    </source>
</reference>
<dbReference type="Gene3D" id="3.40.50.1820">
    <property type="entry name" value="alpha/beta hydrolase"/>
    <property type="match status" value="1"/>
</dbReference>
<proteinExistence type="inferred from homology"/>
<dbReference type="EMBL" id="JWZX01001010">
    <property type="protein sequence ID" value="KOO35028.1"/>
    <property type="molecule type" value="Genomic_DNA"/>
</dbReference>
<evidence type="ECO:0000256" key="1">
    <source>
        <dbReference type="ARBA" id="ARBA00007169"/>
    </source>
</evidence>
<dbReference type="InterPro" id="IPR029058">
    <property type="entry name" value="AB_hydrolase_fold"/>
</dbReference>
<feature type="domain" description="Thioesterase" evidence="2">
    <location>
        <begin position="37"/>
        <end position="204"/>
    </location>
</feature>
<protein>
    <recommendedName>
        <fullName evidence="2">Thioesterase domain-containing protein</fullName>
    </recommendedName>
</protein>
<evidence type="ECO:0000259" key="2">
    <source>
        <dbReference type="Pfam" id="PF00975"/>
    </source>
</evidence>
<evidence type="ECO:0000313" key="4">
    <source>
        <dbReference type="Proteomes" id="UP000037460"/>
    </source>
</evidence>
<dbReference type="SUPFAM" id="SSF53474">
    <property type="entry name" value="alpha/beta-Hydrolases"/>
    <property type="match status" value="1"/>
</dbReference>
<dbReference type="GO" id="GO:0008610">
    <property type="term" value="P:lipid biosynthetic process"/>
    <property type="evidence" value="ECO:0007669"/>
    <property type="project" value="TreeGrafter"/>
</dbReference>
<accession>A0A0M0K9F3</accession>
<dbReference type="Pfam" id="PF00975">
    <property type="entry name" value="Thioesterase"/>
    <property type="match status" value="1"/>
</dbReference>
<dbReference type="AlphaFoldDB" id="A0A0M0K9F3"/>
<dbReference type="InterPro" id="IPR001031">
    <property type="entry name" value="Thioesterase"/>
</dbReference>
<sequence>MPLTLEELKDVQANAMADDIDIVFDKMTMWSKEEAMAYFESGGTTEPEEVPYVIVGHSMGTWMSYEWIKLCAERGIPLPAMWIVSGFPAPDIPEAERPWNKNEKMDEATFQEECRGWNVNEIIFEEPNWKQYSGMMRDDFTLFDSYSFTPPPAHVGPSFAIPMQARVLSKDCRCKKHHLELWKRFTTASFELEEMPGNHLFFYDVPARDEWMKSILKKLPTPFFPEACID</sequence>
<comment type="caution">
    <text evidence="3">The sequence shown here is derived from an EMBL/GenBank/DDBJ whole genome shotgun (WGS) entry which is preliminary data.</text>
</comment>
<dbReference type="Proteomes" id="UP000037460">
    <property type="component" value="Unassembled WGS sequence"/>
</dbReference>
<evidence type="ECO:0000313" key="3">
    <source>
        <dbReference type="EMBL" id="KOO35028.1"/>
    </source>
</evidence>
<keyword evidence="4" id="KW-1185">Reference proteome</keyword>
<dbReference type="PANTHER" id="PTHR11487">
    <property type="entry name" value="THIOESTERASE"/>
    <property type="match status" value="1"/>
</dbReference>
<dbReference type="OrthoDB" id="541883at2759"/>